<protein>
    <submittedName>
        <fullName evidence="2">Uncharacterized protein</fullName>
    </submittedName>
</protein>
<dbReference type="EMBL" id="JAUJFL010000006">
    <property type="protein sequence ID" value="KAK2600451.1"/>
    <property type="molecule type" value="Genomic_DNA"/>
</dbReference>
<gene>
    <name evidence="2" type="ORF">N8I77_009980</name>
</gene>
<accession>A0AAD9S7I8</accession>
<feature type="region of interest" description="Disordered" evidence="1">
    <location>
        <begin position="1"/>
        <end position="21"/>
    </location>
</feature>
<sequence length="152" mass="16931">MQIEASTLSSTPTNHHGAPHDWPKMPRYSIYPESLVAPNQFSPYLSVSFRRGVESRDPIFPASGLQLSFERPDCQQEIFVERITARDVQSSESGLCTVSLPKDDMPKYAVRKGLEDTVCDVVVKLHAWKGERHLGAWEVGKLSGADAYKVVA</sequence>
<reference evidence="2" key="1">
    <citation type="submission" date="2023-06" db="EMBL/GenBank/DDBJ databases">
        <authorList>
            <person name="Noh H."/>
        </authorList>
    </citation>
    <scope>NUCLEOTIDE SEQUENCE</scope>
    <source>
        <strain evidence="2">DUCC20226</strain>
    </source>
</reference>
<organism evidence="2 3">
    <name type="scientific">Phomopsis amygdali</name>
    <name type="common">Fusicoccum amygdali</name>
    <dbReference type="NCBI Taxonomy" id="1214568"/>
    <lineage>
        <taxon>Eukaryota</taxon>
        <taxon>Fungi</taxon>
        <taxon>Dikarya</taxon>
        <taxon>Ascomycota</taxon>
        <taxon>Pezizomycotina</taxon>
        <taxon>Sordariomycetes</taxon>
        <taxon>Sordariomycetidae</taxon>
        <taxon>Diaporthales</taxon>
        <taxon>Diaporthaceae</taxon>
        <taxon>Diaporthe</taxon>
    </lineage>
</organism>
<feature type="compositionally biased region" description="Polar residues" evidence="1">
    <location>
        <begin position="1"/>
        <end position="14"/>
    </location>
</feature>
<dbReference type="AlphaFoldDB" id="A0AAD9S7I8"/>
<name>A0AAD9S7I8_PHOAM</name>
<evidence type="ECO:0000313" key="2">
    <source>
        <dbReference type="EMBL" id="KAK2600451.1"/>
    </source>
</evidence>
<keyword evidence="3" id="KW-1185">Reference proteome</keyword>
<comment type="caution">
    <text evidence="2">The sequence shown here is derived from an EMBL/GenBank/DDBJ whole genome shotgun (WGS) entry which is preliminary data.</text>
</comment>
<evidence type="ECO:0000256" key="1">
    <source>
        <dbReference type="SAM" id="MobiDB-lite"/>
    </source>
</evidence>
<proteinExistence type="predicted"/>
<evidence type="ECO:0000313" key="3">
    <source>
        <dbReference type="Proteomes" id="UP001265746"/>
    </source>
</evidence>
<dbReference type="Proteomes" id="UP001265746">
    <property type="component" value="Unassembled WGS sequence"/>
</dbReference>